<protein>
    <submittedName>
        <fullName evidence="8">Protein involved in polysaccharide export with SLBB domain</fullName>
    </submittedName>
</protein>
<feature type="region of interest" description="Disordered" evidence="3">
    <location>
        <begin position="47"/>
        <end position="128"/>
    </location>
</feature>
<feature type="domain" description="Soluble ligand binding" evidence="7">
    <location>
        <begin position="339"/>
        <end position="388"/>
    </location>
</feature>
<evidence type="ECO:0000259" key="6">
    <source>
        <dbReference type="Pfam" id="PF06251"/>
    </source>
</evidence>
<reference evidence="8 9" key="1">
    <citation type="submission" date="2023-07" db="EMBL/GenBank/DDBJ databases">
        <title>Sorghum-associated microbial communities from plants grown in Nebraska, USA.</title>
        <authorList>
            <person name="Schachtman D."/>
        </authorList>
    </citation>
    <scope>NUCLEOTIDE SEQUENCE [LARGE SCALE GENOMIC DNA]</scope>
    <source>
        <strain evidence="8 9">DS1607</strain>
    </source>
</reference>
<evidence type="ECO:0000259" key="5">
    <source>
        <dbReference type="Pfam" id="PF02563"/>
    </source>
</evidence>
<feature type="domain" description="Polysaccharide export protein N-terminal" evidence="5">
    <location>
        <begin position="176"/>
        <end position="249"/>
    </location>
</feature>
<feature type="compositionally biased region" description="Low complexity" evidence="3">
    <location>
        <begin position="56"/>
        <end position="65"/>
    </location>
</feature>
<dbReference type="Pfam" id="PF02563">
    <property type="entry name" value="Poly_export"/>
    <property type="match status" value="1"/>
</dbReference>
<evidence type="ECO:0000256" key="4">
    <source>
        <dbReference type="SAM" id="SignalP"/>
    </source>
</evidence>
<feature type="domain" description="Capsule biosynthesis GfcC-like C-terminal" evidence="6">
    <location>
        <begin position="747"/>
        <end position="807"/>
    </location>
</feature>
<dbReference type="InterPro" id="IPR019554">
    <property type="entry name" value="Soluble_ligand-bd"/>
</dbReference>
<dbReference type="InterPro" id="IPR003715">
    <property type="entry name" value="Poly_export_N"/>
</dbReference>
<feature type="coiled-coil region" evidence="2">
    <location>
        <begin position="630"/>
        <end position="657"/>
    </location>
</feature>
<name>A0ABT9SCX3_9BURK</name>
<gene>
    <name evidence="8" type="ORF">J2W36_004476</name>
</gene>
<feature type="compositionally biased region" description="Gly residues" evidence="3">
    <location>
        <begin position="66"/>
        <end position="84"/>
    </location>
</feature>
<dbReference type="PANTHER" id="PTHR33619">
    <property type="entry name" value="POLYSACCHARIDE EXPORT PROTEIN GFCE-RELATED"/>
    <property type="match status" value="1"/>
</dbReference>
<accession>A0ABT9SCX3</accession>
<evidence type="ECO:0000259" key="7">
    <source>
        <dbReference type="Pfam" id="PF10531"/>
    </source>
</evidence>
<dbReference type="RefSeq" id="WP_307691953.1">
    <property type="nucleotide sequence ID" value="NZ_JAUSRO010000016.1"/>
</dbReference>
<evidence type="ECO:0000313" key="9">
    <source>
        <dbReference type="Proteomes" id="UP001226867"/>
    </source>
</evidence>
<keyword evidence="2" id="KW-0175">Coiled coil</keyword>
<feature type="compositionally biased region" description="Gly residues" evidence="3">
    <location>
        <begin position="100"/>
        <end position="114"/>
    </location>
</feature>
<dbReference type="InterPro" id="IPR010425">
    <property type="entry name" value="Caps_synth_GfcC-like_C"/>
</dbReference>
<organism evidence="8 9">
    <name type="scientific">Variovorax ginsengisoli</name>
    <dbReference type="NCBI Taxonomy" id="363844"/>
    <lineage>
        <taxon>Bacteria</taxon>
        <taxon>Pseudomonadati</taxon>
        <taxon>Pseudomonadota</taxon>
        <taxon>Betaproteobacteria</taxon>
        <taxon>Burkholderiales</taxon>
        <taxon>Comamonadaceae</taxon>
        <taxon>Variovorax</taxon>
    </lineage>
</organism>
<dbReference type="Pfam" id="PF06251">
    <property type="entry name" value="Caps_syn_GfcC_C"/>
    <property type="match status" value="1"/>
</dbReference>
<feature type="domain" description="Soluble ligand binding" evidence="7">
    <location>
        <begin position="257"/>
        <end position="304"/>
    </location>
</feature>
<evidence type="ECO:0000313" key="8">
    <source>
        <dbReference type="EMBL" id="MDP9902200.1"/>
    </source>
</evidence>
<dbReference type="EMBL" id="JAUSRO010000016">
    <property type="protein sequence ID" value="MDP9902200.1"/>
    <property type="molecule type" value="Genomic_DNA"/>
</dbReference>
<evidence type="ECO:0000256" key="2">
    <source>
        <dbReference type="SAM" id="Coils"/>
    </source>
</evidence>
<dbReference type="Pfam" id="PF10531">
    <property type="entry name" value="SLBB"/>
    <property type="match status" value="3"/>
</dbReference>
<keyword evidence="1 4" id="KW-0732">Signal</keyword>
<proteinExistence type="predicted"/>
<dbReference type="Gene3D" id="3.30.1950.10">
    <property type="entry name" value="wza like domain"/>
    <property type="match status" value="1"/>
</dbReference>
<dbReference type="InterPro" id="IPR049712">
    <property type="entry name" value="Poly_export"/>
</dbReference>
<feature type="chain" id="PRO_5046470575" evidence="4">
    <location>
        <begin position="43"/>
        <end position="846"/>
    </location>
</feature>
<dbReference type="Gene3D" id="3.10.560.10">
    <property type="entry name" value="Outer membrane lipoprotein wza domain like"/>
    <property type="match status" value="5"/>
</dbReference>
<evidence type="ECO:0000256" key="1">
    <source>
        <dbReference type="ARBA" id="ARBA00022729"/>
    </source>
</evidence>
<evidence type="ECO:0000256" key="3">
    <source>
        <dbReference type="SAM" id="MobiDB-lite"/>
    </source>
</evidence>
<sequence>MHSSPVASYGTSLAAHRATLKPTLRVLSALMLTAGLASAAFAQQGMGTQDQRSQWGMSSQTATQGTTGGTDSGASGTTGMGGGEQSQRPVIRSGNSPSGQGNGNANGNGPGNANGNGNLPAARTEVEVPSTPNEFQVFVQESIGQPLPIYGSDFFLNGASAAGGGSPFAPIQNIPVTGDYALGPGDELLIRGWGAVDIDVRATVDRNGQISIPRIGTINLAGVKASQAEDVVHAAIGRVFKDFELSVTLGQLRSITVYLVGQSHRPGAYNLSSVSTLVSALFASGGPNPNGSLRHVQLKRGGRVVTELDLYAFLARGDKSGDFKLLDGDVIFIPPAKDYVALTGKVTSPAIYELKGPEESIGDLLSVAGGMPVVADPRRAFLERITPGKQQPRTVEEFALDAQGLQKTVRAGDVLTVLTMNSEFSNAVTLRGNVNQPVRQPFREGMRISDLIPNAAALLNRTSVRRQNEVLLTPSQRLQAERLRSANGAVRGTSAVRQRDDEEVRESSYTLASRIGQLTEQVNMDYAVIERVNRSDLSVTLIPFNLGNVLNNQGSTDNLPLQPGDIVTVFSVNDVRVPIAKRSVYVLIEGEVGKPGVYQMMQGDSLQSLVDRAGGLTPDAYLFGASFYREDVRKNQQENLEKLVRRLEAESNSSLSQTLQSQGAAADASSSAVQLRLQAAQLAQKQALERLRTVKATGRIALGLPIDNNNVVARLPAMKMENGDRLVVPNRPDYVYIFGSVNTESALVYRTNASVSDYLLQAGLSRGSDRDNVILLRADGSAQTNTSSWSNNVLSATVMPGDTIILPEKLDQETTWSAVVRNAKDFSQIFYQLGLGAAAIQVLRKN</sequence>
<dbReference type="Proteomes" id="UP001226867">
    <property type="component" value="Unassembled WGS sequence"/>
</dbReference>
<keyword evidence="9" id="KW-1185">Reference proteome</keyword>
<feature type="domain" description="Soluble ligand binding" evidence="7">
    <location>
        <begin position="586"/>
        <end position="622"/>
    </location>
</feature>
<comment type="caution">
    <text evidence="8">The sequence shown here is derived from an EMBL/GenBank/DDBJ whole genome shotgun (WGS) entry which is preliminary data.</text>
</comment>
<dbReference type="PANTHER" id="PTHR33619:SF3">
    <property type="entry name" value="POLYSACCHARIDE EXPORT PROTEIN GFCE-RELATED"/>
    <property type="match status" value="1"/>
</dbReference>
<feature type="signal peptide" evidence="4">
    <location>
        <begin position="1"/>
        <end position="42"/>
    </location>
</feature>